<name>A0A140NKS4_PROSM</name>
<sequence length="150" mass="17198">MKKIIDIIDIIKSKGFFNSIYLDEDRKYLLSLCQKESFKSAEIYTINISNFSIELCIARQKNKSYEAISVSQCTDNANINMHITDNLGIMNTPLNQFFQLQGSSLPTFSVCSKDDIEQIELHFTNGCKLIYENKKSVPNILFNFLFTNNG</sequence>
<dbReference type="EMBL" id="CP003488">
    <property type="protein sequence ID" value="AFH94079.1"/>
    <property type="molecule type" value="Genomic_DNA"/>
</dbReference>
<reference evidence="2" key="2">
    <citation type="submission" date="2012-04" db="EMBL/GenBank/DDBJ databases">
        <title>Complete genome sequence of Providencia stuartii clinical isolate MRSN 2154.</title>
        <authorList>
            <person name="Clifford R.J."/>
            <person name="Hang J."/>
            <person name="Riley M.C."/>
            <person name="Onmus-Leone F."/>
            <person name="Kuschner R.A."/>
            <person name="Lesho E.P."/>
            <person name="Waterman P.E."/>
        </authorList>
    </citation>
    <scope>NUCLEOTIDE SEQUENCE [LARGE SCALE GENOMIC DNA]</scope>
    <source>
        <strain evidence="2">MRSN 2154</strain>
    </source>
</reference>
<accession>A0A140NKS4</accession>
<dbReference type="KEGG" id="psi:S70_11140"/>
<dbReference type="HOGENOM" id="CLU_1766378_0_0_6"/>
<evidence type="ECO:0000313" key="1">
    <source>
        <dbReference type="EMBL" id="AFH94079.1"/>
    </source>
</evidence>
<dbReference type="RefSeq" id="WP_014657247.1">
    <property type="nucleotide sequence ID" value="NC_017731.1"/>
</dbReference>
<evidence type="ECO:0000313" key="2">
    <source>
        <dbReference type="Proteomes" id="UP000005012"/>
    </source>
</evidence>
<dbReference type="GeneID" id="93521193"/>
<protein>
    <submittedName>
        <fullName evidence="1">Uncharacterized protein</fullName>
    </submittedName>
</protein>
<dbReference type="Proteomes" id="UP000005012">
    <property type="component" value="Chromosome"/>
</dbReference>
<reference evidence="1 2" key="1">
    <citation type="journal article" date="2012" name="J. Bacteriol.">
        <title>Complete Genome Sequence of Providencia stuartii Clinical Isolate MRSN 2154.</title>
        <authorList>
            <person name="Clifford R.J."/>
            <person name="Hang J."/>
            <person name="Riley M.C."/>
            <person name="Onmus-Leone F."/>
            <person name="Kuschner R.A."/>
            <person name="Lesho E.P."/>
            <person name="Waterman P.E."/>
        </authorList>
    </citation>
    <scope>NUCLEOTIDE SEQUENCE [LARGE SCALE GENOMIC DNA]</scope>
    <source>
        <strain evidence="1 2">MRSN 2154</strain>
    </source>
</reference>
<proteinExistence type="predicted"/>
<gene>
    <name evidence="1" type="ordered locus">S70_11140</name>
</gene>
<organism evidence="1 2">
    <name type="scientific">Providencia stuartii (strain MRSN 2154)</name>
    <dbReference type="NCBI Taxonomy" id="1157951"/>
    <lineage>
        <taxon>Bacteria</taxon>
        <taxon>Pseudomonadati</taxon>
        <taxon>Pseudomonadota</taxon>
        <taxon>Gammaproteobacteria</taxon>
        <taxon>Enterobacterales</taxon>
        <taxon>Morganellaceae</taxon>
        <taxon>Providencia</taxon>
    </lineage>
</organism>
<dbReference type="AlphaFoldDB" id="A0A140NKS4"/>